<reference evidence="1 2" key="1">
    <citation type="journal article" date="2014" name="Int. J. Syst. Evol. Microbiol.">
        <title>Complete genome sequence of Corynebacterium casei LMG S-19264T (=DSM 44701T), isolated from a smear-ripened cheese.</title>
        <authorList>
            <consortium name="US DOE Joint Genome Institute (JGI-PGF)"/>
            <person name="Walter F."/>
            <person name="Albersmeier A."/>
            <person name="Kalinowski J."/>
            <person name="Ruckert C."/>
        </authorList>
    </citation>
    <scope>NUCLEOTIDE SEQUENCE [LARGE SCALE GENOMIC DNA]</scope>
    <source>
        <strain evidence="1 2">CGMCC 1.12976</strain>
    </source>
</reference>
<accession>A0A917B2D0</accession>
<evidence type="ECO:0000313" key="1">
    <source>
        <dbReference type="EMBL" id="GGF18926.1"/>
    </source>
</evidence>
<dbReference type="EMBL" id="BMGP01000002">
    <property type="protein sequence ID" value="GGF18926.1"/>
    <property type="molecule type" value="Genomic_DNA"/>
</dbReference>
<name>A0A917B2D0_9MICO</name>
<sequence length="93" mass="10060">MPEPVYILDVLHTSVDEAKTGAEGSVTTDANGALHYTITTGDSALAIADRFRVDTTDLHISRCNGFLDLQPGDVLDGRFTTYADVHAPYPVCY</sequence>
<evidence type="ECO:0008006" key="3">
    <source>
        <dbReference type="Google" id="ProtNLM"/>
    </source>
</evidence>
<comment type="caution">
    <text evidence="1">The sequence shown here is derived from an EMBL/GenBank/DDBJ whole genome shotgun (WGS) entry which is preliminary data.</text>
</comment>
<evidence type="ECO:0000313" key="2">
    <source>
        <dbReference type="Proteomes" id="UP000598775"/>
    </source>
</evidence>
<dbReference type="Proteomes" id="UP000598775">
    <property type="component" value="Unassembled WGS sequence"/>
</dbReference>
<organism evidence="1 2">
    <name type="scientific">Subtercola lobariae</name>
    <dbReference type="NCBI Taxonomy" id="1588641"/>
    <lineage>
        <taxon>Bacteria</taxon>
        <taxon>Bacillati</taxon>
        <taxon>Actinomycetota</taxon>
        <taxon>Actinomycetes</taxon>
        <taxon>Micrococcales</taxon>
        <taxon>Microbacteriaceae</taxon>
        <taxon>Subtercola</taxon>
    </lineage>
</organism>
<protein>
    <recommendedName>
        <fullName evidence="3">LysM domain-containing protein</fullName>
    </recommendedName>
</protein>
<dbReference type="AlphaFoldDB" id="A0A917B2D0"/>
<dbReference type="RefSeq" id="WP_188674945.1">
    <property type="nucleotide sequence ID" value="NZ_BMGP01000002.1"/>
</dbReference>
<keyword evidence="2" id="KW-1185">Reference proteome</keyword>
<gene>
    <name evidence="1" type="ORF">GCM10011399_10660</name>
</gene>
<proteinExistence type="predicted"/>